<dbReference type="HOGENOM" id="CLU_036594_0_1_0"/>
<organism evidence="2 3">
    <name type="scientific">Mariprofundus ferrooxydans PV-1</name>
    <dbReference type="NCBI Taxonomy" id="314345"/>
    <lineage>
        <taxon>Bacteria</taxon>
        <taxon>Pseudomonadati</taxon>
        <taxon>Pseudomonadota</taxon>
        <taxon>Candidatius Mariprofundia</taxon>
        <taxon>Mariprofundales</taxon>
        <taxon>Mariprofundaceae</taxon>
        <taxon>Mariprofundus</taxon>
    </lineage>
</organism>
<dbReference type="InParanoid" id="Q0EWD4"/>
<evidence type="ECO:0000313" key="2">
    <source>
        <dbReference type="EMBL" id="EAU53537.1"/>
    </source>
</evidence>
<feature type="compositionally biased region" description="Polar residues" evidence="1">
    <location>
        <begin position="428"/>
        <end position="442"/>
    </location>
</feature>
<dbReference type="eggNOG" id="COG4383">
    <property type="taxonomic scope" value="Bacteria"/>
</dbReference>
<proteinExistence type="predicted"/>
<feature type="region of interest" description="Disordered" evidence="1">
    <location>
        <begin position="421"/>
        <end position="453"/>
    </location>
</feature>
<dbReference type="EMBL" id="AATS01000021">
    <property type="protein sequence ID" value="EAU53537.1"/>
    <property type="molecule type" value="Genomic_DNA"/>
</dbReference>
<reference evidence="2 3" key="1">
    <citation type="submission" date="2006-09" db="EMBL/GenBank/DDBJ databases">
        <authorList>
            <person name="Emerson D."/>
            <person name="Ferriera S."/>
            <person name="Johnson J."/>
            <person name="Kravitz S."/>
            <person name="Halpern A."/>
            <person name="Remington K."/>
            <person name="Beeson K."/>
            <person name="Tran B."/>
            <person name="Rogers Y.-H."/>
            <person name="Friedman R."/>
            <person name="Venter J.C."/>
        </authorList>
    </citation>
    <scope>NUCLEOTIDE SEQUENCE [LARGE SCALE GENOMIC DNA]</scope>
    <source>
        <strain evidence="2 3">PV-1</strain>
    </source>
</reference>
<name>Q0EWD4_9PROT</name>
<comment type="caution">
    <text evidence="2">The sequence shown here is derived from an EMBL/GenBank/DDBJ whole genome shotgun (WGS) entry which is preliminary data.</text>
</comment>
<dbReference type="OrthoDB" id="9797300at2"/>
<dbReference type="AlphaFoldDB" id="Q0EWD4"/>
<evidence type="ECO:0000313" key="3">
    <source>
        <dbReference type="Proteomes" id="UP000005297"/>
    </source>
</evidence>
<evidence type="ECO:0000256" key="1">
    <source>
        <dbReference type="SAM" id="MobiDB-lite"/>
    </source>
</evidence>
<gene>
    <name evidence="2" type="ORF">SPV1_02828</name>
</gene>
<dbReference type="InterPro" id="IPR009279">
    <property type="entry name" value="Portal_Mu"/>
</dbReference>
<dbReference type="Proteomes" id="UP000005297">
    <property type="component" value="Unassembled WGS sequence"/>
</dbReference>
<dbReference type="Pfam" id="PF06074">
    <property type="entry name" value="Portal_Mu"/>
    <property type="match status" value="1"/>
</dbReference>
<keyword evidence="3" id="KW-1185">Reference proteome</keyword>
<evidence type="ECO:0008006" key="4">
    <source>
        <dbReference type="Google" id="ProtNLM"/>
    </source>
</evidence>
<dbReference type="RefSeq" id="WP_009850863.1">
    <property type="nucleotide sequence ID" value="NZ_DS022295.1"/>
</dbReference>
<protein>
    <recommendedName>
        <fullName evidence="4">Mu-like prophage FluMu protein gp29</fullName>
    </recommendedName>
</protein>
<sequence length="528" mass="58650">MVKLYDHRGNEVDMAALQEEQTRRQDALVGSLYREFSSHPSRGLTPGRLAAILQEAEHGNIRSQCELFEDMEEKDGHIFAELSKRKRAILGLDWCIKPPRGATAAEQANAERLTEMIQDIENFEDVLFDMADAIGKGFSHLEYEWENAGREWMLNEITHRPPEWFMLNPYDLNELRLRGMSSMGEELQPFSWIQHVHKAKSGYIARAGLFRILAWPYLFKNFSVRDLAEFLEIYGLPLRLGKYPSGATQDDKMTLLRAVTQIGHAAAGIIPDGMAIDFTEAAKGAADPYKCMMDWCEGTQSKAILGGTLTTSAQSTGLGSNLGDVHNEVRHDLLISDARQIAGTLTRDMVFPYAVLNGIRVENSRRMYRFAFDTTETEDMEPFSKALDRLVGAGVQVPRNYPNEKLGIPIPEEGQPVLMRADKPATPPSSGSAALKVSTPTASFAEASASPDTSDRLAEQLAREAEPITDAMVNQARSLMDECADLSEFADRLPELLGTMDTSALTELMDKAFATANLEGQYEVSQGQ</sequence>
<dbReference type="STRING" id="314344.AL013_10505"/>
<accession>Q0EWD4</accession>